<evidence type="ECO:0000313" key="1">
    <source>
        <dbReference type="EMBL" id="PCK16856.1"/>
    </source>
</evidence>
<name>A0A2A5IID6_BACPU</name>
<protein>
    <submittedName>
        <fullName evidence="1">Uncharacterized protein</fullName>
    </submittedName>
</protein>
<sequence>MARSGGLTPWESDCGQELAAMQQQLETLYRSATVPIWWGPAVSCWAMFPDTAVRRDHHRVGCPVLRPGLQGREI</sequence>
<feature type="non-terminal residue" evidence="1">
    <location>
        <position position="74"/>
    </location>
</feature>
<evidence type="ECO:0000313" key="2">
    <source>
        <dbReference type="Proteomes" id="UP000228754"/>
    </source>
</evidence>
<dbReference type="AlphaFoldDB" id="A0A2A5IID6"/>
<dbReference type="EMBL" id="NKHG01000171">
    <property type="protein sequence ID" value="PCK16856.1"/>
    <property type="molecule type" value="Genomic_DNA"/>
</dbReference>
<proteinExistence type="predicted"/>
<reference evidence="1 2" key="1">
    <citation type="submission" date="2017-06" db="EMBL/GenBank/DDBJ databases">
        <title>Draft Genome Sequence of Bacillus sp Strain 36R Isolated from saline sediment at Atanasia, Sonora, Mexico.</title>
        <authorList>
            <person name="Sanchez Diaz R."/>
            <person name="Quiroz Macias M.E."/>
            <person name="Ibarra Gamez J.C."/>
            <person name="Enciso Ibarra J."/>
            <person name="Gomez Gil B."/>
            <person name="Galaviz Silva L."/>
        </authorList>
    </citation>
    <scope>NUCLEOTIDE SEQUENCE [LARGE SCALE GENOMIC DNA]</scope>
    <source>
        <strain evidence="1 2">36R_ATNSAL</strain>
    </source>
</reference>
<accession>A0A2A5IID6</accession>
<organism evidence="1 2">
    <name type="scientific">Bacillus pumilus</name>
    <name type="common">Bacillus mesentericus</name>
    <dbReference type="NCBI Taxonomy" id="1408"/>
    <lineage>
        <taxon>Bacteria</taxon>
        <taxon>Bacillati</taxon>
        <taxon>Bacillota</taxon>
        <taxon>Bacilli</taxon>
        <taxon>Bacillales</taxon>
        <taxon>Bacillaceae</taxon>
        <taxon>Bacillus</taxon>
    </lineage>
</organism>
<gene>
    <name evidence="1" type="ORF">CEY02_20200</name>
</gene>
<dbReference type="Proteomes" id="UP000228754">
    <property type="component" value="Unassembled WGS sequence"/>
</dbReference>
<comment type="caution">
    <text evidence="1">The sequence shown here is derived from an EMBL/GenBank/DDBJ whole genome shotgun (WGS) entry which is preliminary data.</text>
</comment>